<evidence type="ECO:0008006" key="8">
    <source>
        <dbReference type="Google" id="ProtNLM"/>
    </source>
</evidence>
<evidence type="ECO:0000313" key="5">
    <source>
        <dbReference type="EMBL" id="CAF1058746.1"/>
    </source>
</evidence>
<dbReference type="SUPFAM" id="SSF48452">
    <property type="entry name" value="TPR-like"/>
    <property type="match status" value="1"/>
</dbReference>
<feature type="repeat" description="TPR" evidence="3">
    <location>
        <begin position="521"/>
        <end position="554"/>
    </location>
</feature>
<dbReference type="PANTHER" id="PTHR45641:SF19">
    <property type="entry name" value="NEPHROCYSTIN-3"/>
    <property type="match status" value="1"/>
</dbReference>
<feature type="signal peptide" evidence="4">
    <location>
        <begin position="1"/>
        <end position="22"/>
    </location>
</feature>
<evidence type="ECO:0000256" key="1">
    <source>
        <dbReference type="ARBA" id="ARBA00022737"/>
    </source>
</evidence>
<evidence type="ECO:0000256" key="2">
    <source>
        <dbReference type="ARBA" id="ARBA00022803"/>
    </source>
</evidence>
<keyword evidence="2 3" id="KW-0802">TPR repeat</keyword>
<dbReference type="SMART" id="SM00028">
    <property type="entry name" value="TPR"/>
    <property type="match status" value="2"/>
</dbReference>
<reference evidence="5" key="1">
    <citation type="submission" date="2021-02" db="EMBL/GenBank/DDBJ databases">
        <authorList>
            <person name="Nowell W R."/>
        </authorList>
    </citation>
    <scope>NUCLEOTIDE SEQUENCE</scope>
</reference>
<keyword evidence="1" id="KW-0677">Repeat</keyword>
<dbReference type="Pfam" id="PF13424">
    <property type="entry name" value="TPR_12"/>
    <property type="match status" value="1"/>
</dbReference>
<dbReference type="OrthoDB" id="9991317at2759"/>
<gene>
    <name evidence="5" type="ORF">GPM918_LOCUS16666</name>
    <name evidence="6" type="ORF">SRO942_LOCUS16665</name>
</gene>
<dbReference type="Proteomes" id="UP000681722">
    <property type="component" value="Unassembled WGS sequence"/>
</dbReference>
<dbReference type="Proteomes" id="UP000663829">
    <property type="component" value="Unassembled WGS sequence"/>
</dbReference>
<dbReference type="PANTHER" id="PTHR45641">
    <property type="entry name" value="TETRATRICOPEPTIDE REPEAT PROTEIN (AFU_ORTHOLOGUE AFUA_6G03870)"/>
    <property type="match status" value="1"/>
</dbReference>
<evidence type="ECO:0000313" key="6">
    <source>
        <dbReference type="EMBL" id="CAF3827350.1"/>
    </source>
</evidence>
<name>A0A814KYZ7_9BILA</name>
<sequence length="631" mass="68646">MLRVYCPLIMALLTTLTDQVGGGTSSNECPFNSVGATYFSQYNVITTGDFSSTSDVENQTIVCGSLKSNQANYCIHIDQNNFNAKNACLEVNGALPSGGGSPNVLVGSVSVGASSAHTLRKKGTTQYQIDQLQFNLKGGNQGATAFVDSNLPSKCAAITSSLQTLSNSLFQITPNNNATIPADQPGPLNLNINNVDSNSIAIFNLSGPSVLANNYVQQIQININNANCKFVLINLYGTTINFNHGNLVGSWITNLNGRAKTLWNCPQATTMNLQQNLQGALLAPNAVVQASSNIDGATAVKSLTTQSELHNPPIQFPCGAAVEIQWGVYVSDNWGNTLSPYWQARGAAFLLGSSFASGQWNAHSWMDFLPVSAAPLSSGSCVKAYPELFRRMCNDPGSDCNMVYAHKCVGAWNHIRDQIQQNTRSAMEYWAVVNNQSLPVFNTSEMVVYDRCSVDTILDHDEHGQLAYSALRCIPEAVTVLYQVYAKARTTALCDALRRAQITYLSRVRPDIVVIPSPDIAGSLSNIGNGYKSKGVYDRALDYYSKCLKVREKCLPSDHPDIASRLNDIGSIYYSKCEYDRALDYYSILKIQERCLPSGHSDIATSLKNIGRAYDNKASMIAQQSVLKNDR</sequence>
<dbReference type="InterPro" id="IPR011990">
    <property type="entry name" value="TPR-like_helical_dom_sf"/>
</dbReference>
<dbReference type="InterPro" id="IPR019734">
    <property type="entry name" value="TPR_rpt"/>
</dbReference>
<comment type="caution">
    <text evidence="5">The sequence shown here is derived from an EMBL/GenBank/DDBJ whole genome shotgun (WGS) entry which is preliminary data.</text>
</comment>
<organism evidence="5 7">
    <name type="scientific">Didymodactylos carnosus</name>
    <dbReference type="NCBI Taxonomy" id="1234261"/>
    <lineage>
        <taxon>Eukaryota</taxon>
        <taxon>Metazoa</taxon>
        <taxon>Spiralia</taxon>
        <taxon>Gnathifera</taxon>
        <taxon>Rotifera</taxon>
        <taxon>Eurotatoria</taxon>
        <taxon>Bdelloidea</taxon>
        <taxon>Philodinida</taxon>
        <taxon>Philodinidae</taxon>
        <taxon>Didymodactylos</taxon>
    </lineage>
</organism>
<dbReference type="AlphaFoldDB" id="A0A814KYZ7"/>
<feature type="chain" id="PRO_5044131948" description="Kinesin light chain" evidence="4">
    <location>
        <begin position="23"/>
        <end position="631"/>
    </location>
</feature>
<dbReference type="Gene3D" id="1.25.40.10">
    <property type="entry name" value="Tetratricopeptide repeat domain"/>
    <property type="match status" value="1"/>
</dbReference>
<dbReference type="EMBL" id="CAJOBC010004429">
    <property type="protein sequence ID" value="CAF3827350.1"/>
    <property type="molecule type" value="Genomic_DNA"/>
</dbReference>
<dbReference type="PROSITE" id="PS50005">
    <property type="entry name" value="TPR"/>
    <property type="match status" value="1"/>
</dbReference>
<proteinExistence type="predicted"/>
<evidence type="ECO:0000256" key="4">
    <source>
        <dbReference type="SAM" id="SignalP"/>
    </source>
</evidence>
<evidence type="ECO:0000313" key="7">
    <source>
        <dbReference type="Proteomes" id="UP000663829"/>
    </source>
</evidence>
<keyword evidence="4" id="KW-0732">Signal</keyword>
<protein>
    <recommendedName>
        <fullName evidence="8">Kinesin light chain</fullName>
    </recommendedName>
</protein>
<keyword evidence="7" id="KW-1185">Reference proteome</keyword>
<evidence type="ECO:0000256" key="3">
    <source>
        <dbReference type="PROSITE-ProRule" id="PRU00339"/>
    </source>
</evidence>
<accession>A0A814KYZ7</accession>
<dbReference type="EMBL" id="CAJNOQ010004429">
    <property type="protein sequence ID" value="CAF1058746.1"/>
    <property type="molecule type" value="Genomic_DNA"/>
</dbReference>